<name>A0A0B8QLZ3_LACLL</name>
<sequence>MKQFFLVDHSLSLWIAERAGESFGPNIVWL</sequence>
<evidence type="ECO:0000313" key="2">
    <source>
        <dbReference type="Proteomes" id="UP000031847"/>
    </source>
</evidence>
<protein>
    <submittedName>
        <fullName evidence="1">Pyruvate/2-oxoglutarate dehydrogenase complex, dehydrogenase (E1) component, eukaryotic type, alpha subunit</fullName>
    </submittedName>
</protein>
<evidence type="ECO:0000313" key="1">
    <source>
        <dbReference type="EMBL" id="GAM79556.1"/>
    </source>
</evidence>
<gene>
    <name evidence="1" type="ORF">JCM5805K_0664</name>
</gene>
<dbReference type="AlphaFoldDB" id="A0A0B8QLZ3"/>
<accession>A0A0B8QLZ3</accession>
<proteinExistence type="predicted"/>
<keyword evidence="1" id="KW-0670">Pyruvate</keyword>
<dbReference type="Proteomes" id="UP000031847">
    <property type="component" value="Unassembled WGS sequence"/>
</dbReference>
<reference evidence="1 2" key="1">
    <citation type="submission" date="2015-01" db="EMBL/GenBank/DDBJ databases">
        <title>Lactococcus lactis subsp.lactis JCM 5805 whole genome shotgun sequence.</title>
        <authorList>
            <person name="Fujii T."/>
            <person name="Tomita Y."/>
            <person name="Ikushima S."/>
            <person name="Fujiwara D."/>
        </authorList>
    </citation>
    <scope>NUCLEOTIDE SEQUENCE [LARGE SCALE GENOMIC DNA]</scope>
    <source>
        <strain evidence="1 2">JCM 5805</strain>
    </source>
</reference>
<dbReference type="EMBL" id="BBSI01000017">
    <property type="protein sequence ID" value="GAM79556.1"/>
    <property type="molecule type" value="Genomic_DNA"/>
</dbReference>
<comment type="caution">
    <text evidence="1">The sequence shown here is derived from an EMBL/GenBank/DDBJ whole genome shotgun (WGS) entry which is preliminary data.</text>
</comment>
<organism evidence="1 2">
    <name type="scientific">Lactococcus lactis subsp. lactis</name>
    <name type="common">Streptococcus lactis</name>
    <dbReference type="NCBI Taxonomy" id="1360"/>
    <lineage>
        <taxon>Bacteria</taxon>
        <taxon>Bacillati</taxon>
        <taxon>Bacillota</taxon>
        <taxon>Bacilli</taxon>
        <taxon>Lactobacillales</taxon>
        <taxon>Streptococcaceae</taxon>
        <taxon>Lactococcus</taxon>
    </lineage>
</organism>